<dbReference type="EMBL" id="JAEUXJ010000019">
    <property type="protein sequence ID" value="MBL6458793.1"/>
    <property type="molecule type" value="Genomic_DNA"/>
</dbReference>
<feature type="chain" id="PRO_5046975774" evidence="2">
    <location>
        <begin position="26"/>
        <end position="96"/>
    </location>
</feature>
<sequence>MARGWWVLGPALVLGMAAFAQPASAPSRTGMPPLQVEPGDVWSDVRAWDEQARRRLGRNAAPANLMPSTPGTAEPASRPPRQAPAPNRRRPARAQN</sequence>
<evidence type="ECO:0000313" key="3">
    <source>
        <dbReference type="EMBL" id="MBL6458793.1"/>
    </source>
</evidence>
<evidence type="ECO:0000256" key="2">
    <source>
        <dbReference type="SAM" id="SignalP"/>
    </source>
</evidence>
<dbReference type="RefSeq" id="WP_202828534.1">
    <property type="nucleotide sequence ID" value="NZ_JAEUXJ010000019.1"/>
</dbReference>
<comment type="caution">
    <text evidence="3">The sequence shown here is derived from an EMBL/GenBank/DDBJ whole genome shotgun (WGS) entry which is preliminary data.</text>
</comment>
<dbReference type="Proteomes" id="UP000606490">
    <property type="component" value="Unassembled WGS sequence"/>
</dbReference>
<feature type="compositionally biased region" description="Basic residues" evidence="1">
    <location>
        <begin position="87"/>
        <end position="96"/>
    </location>
</feature>
<feature type="signal peptide" evidence="2">
    <location>
        <begin position="1"/>
        <end position="25"/>
    </location>
</feature>
<reference evidence="3 4" key="1">
    <citation type="submission" date="2021-01" db="EMBL/GenBank/DDBJ databases">
        <title>Belnapia mucosa sp. nov. and Belnapia arida sp. nov., isolated from the Tabernas Desert (Almeria, Spain).</title>
        <authorList>
            <person name="Molina-Menor E."/>
            <person name="Vidal-Verdu A."/>
            <person name="Calonge A."/>
            <person name="Satari L."/>
            <person name="Pereto Magraner J."/>
            <person name="Porcar Miralles M."/>
        </authorList>
    </citation>
    <scope>NUCLEOTIDE SEQUENCE [LARGE SCALE GENOMIC DNA]</scope>
    <source>
        <strain evidence="3 4">T6</strain>
    </source>
</reference>
<accession>A0ABS1VAW6</accession>
<proteinExistence type="predicted"/>
<organism evidence="3 4">
    <name type="scientific">Belnapia mucosa</name>
    <dbReference type="NCBI Taxonomy" id="2804532"/>
    <lineage>
        <taxon>Bacteria</taxon>
        <taxon>Pseudomonadati</taxon>
        <taxon>Pseudomonadota</taxon>
        <taxon>Alphaproteobacteria</taxon>
        <taxon>Acetobacterales</taxon>
        <taxon>Roseomonadaceae</taxon>
        <taxon>Belnapia</taxon>
    </lineage>
</organism>
<evidence type="ECO:0000256" key="1">
    <source>
        <dbReference type="SAM" id="MobiDB-lite"/>
    </source>
</evidence>
<protein>
    <submittedName>
        <fullName evidence="3">Uncharacterized protein</fullName>
    </submittedName>
</protein>
<gene>
    <name evidence="3" type="ORF">JMJ55_26020</name>
</gene>
<keyword evidence="4" id="KW-1185">Reference proteome</keyword>
<name>A0ABS1VAW6_9PROT</name>
<keyword evidence="2" id="KW-0732">Signal</keyword>
<evidence type="ECO:0000313" key="4">
    <source>
        <dbReference type="Proteomes" id="UP000606490"/>
    </source>
</evidence>
<feature type="region of interest" description="Disordered" evidence="1">
    <location>
        <begin position="55"/>
        <end position="96"/>
    </location>
</feature>